<dbReference type="Pfam" id="PF04082">
    <property type="entry name" value="Fungal_trans"/>
    <property type="match status" value="1"/>
</dbReference>
<dbReference type="SMART" id="SM00066">
    <property type="entry name" value="GAL4"/>
    <property type="match status" value="1"/>
</dbReference>
<evidence type="ECO:0000256" key="1">
    <source>
        <dbReference type="ARBA" id="ARBA00022723"/>
    </source>
</evidence>
<dbReference type="Gene3D" id="4.10.240.10">
    <property type="entry name" value="Zn(2)-C6 fungal-type DNA-binding domain"/>
    <property type="match status" value="1"/>
</dbReference>
<dbReference type="InterPro" id="IPR007219">
    <property type="entry name" value="XnlR_reg_dom"/>
</dbReference>
<feature type="region of interest" description="Disordered" evidence="4">
    <location>
        <begin position="1"/>
        <end position="22"/>
    </location>
</feature>
<dbReference type="SMART" id="SM00906">
    <property type="entry name" value="Fungal_trans"/>
    <property type="match status" value="1"/>
</dbReference>
<dbReference type="GO" id="GO:0008270">
    <property type="term" value="F:zinc ion binding"/>
    <property type="evidence" value="ECO:0007669"/>
    <property type="project" value="InterPro"/>
</dbReference>
<dbReference type="CDD" id="cd00067">
    <property type="entry name" value="GAL4"/>
    <property type="match status" value="1"/>
</dbReference>
<dbReference type="InterPro" id="IPR036864">
    <property type="entry name" value="Zn2-C6_fun-type_DNA-bd_sf"/>
</dbReference>
<dbReference type="Proteomes" id="UP001218188">
    <property type="component" value="Unassembled WGS sequence"/>
</dbReference>
<dbReference type="GO" id="GO:0000981">
    <property type="term" value="F:DNA-binding transcription factor activity, RNA polymerase II-specific"/>
    <property type="evidence" value="ECO:0007669"/>
    <property type="project" value="InterPro"/>
</dbReference>
<evidence type="ECO:0000313" key="6">
    <source>
        <dbReference type="EMBL" id="KAJ7043941.1"/>
    </source>
</evidence>
<dbReference type="Pfam" id="PF00172">
    <property type="entry name" value="Zn_clus"/>
    <property type="match status" value="1"/>
</dbReference>
<sequence length="705" mass="79231">MSFDATCLQPTDSQPRKPKRSSCDGCRRRKIRCGPPIPEGRCPNCLASGTLCTFSPRVKNARAEHSAIEELRKENAALKAKLRSLSVCSLCAQPLFPTPLDDGPTNSASMFHHISLETETTTKKPLKDESIVDELTSRFSQFALDSQKNKYFGSGGGYALANEAMAMKEKYLGRPFISRTRRPVYWDVLPWEKEGFSLEPNYVYPPSDLMVSLLQLYFNFVHPTFPVLHRPSFGRAYGEGLHFTNMKFGGLLLAVLAVASKYSDDPRVFVEGDTSLSAGWTFANQVQVVQKVFRPTLHEAQTCCLLTFFALGTSLPQNAWVYLGLGSRFLQQRGQHQRKREDGKFNFEDELWKRVFWSFAAMDKMVSLFVGRPSAFLLDYDVDLPLAVDDEYWDRGFIQPLGRPSLHSYFVHLGRLFEILGDAMARLHGSKKMKLMHGWNGPEWEQRTLADLDSAMNDLFNSIPVHLRWDPDSPTQDVFFDQSATYNVLYHYVQIAIHRPHIYKPSGLGAPSLSICARSARTILHTADIWFKKQQRTPLPDLINPVFLAGVLLVLIVFGTKRAGLSESIDTGKDLVQVETAMEILKSAQSRWQPAGRLLEILVELRSLDPLSANDPLNDERDPTSAQPTVPGPSPSSILDFYYAQHGETFAPAEQPWDDAIFSMSIEQLLADTNSSDPMNNILANELTFMWASPGVPNDLAYVGQ</sequence>
<evidence type="ECO:0000313" key="7">
    <source>
        <dbReference type="Proteomes" id="UP001218188"/>
    </source>
</evidence>
<dbReference type="InterPro" id="IPR001138">
    <property type="entry name" value="Zn2Cys6_DnaBD"/>
</dbReference>
<dbReference type="CDD" id="cd12148">
    <property type="entry name" value="fungal_TF_MHR"/>
    <property type="match status" value="1"/>
</dbReference>
<dbReference type="SUPFAM" id="SSF57701">
    <property type="entry name" value="Zn2/Cys6 DNA-binding domain"/>
    <property type="match status" value="1"/>
</dbReference>
<evidence type="ECO:0000259" key="5">
    <source>
        <dbReference type="PROSITE" id="PS50048"/>
    </source>
</evidence>
<gene>
    <name evidence="6" type="ORF">C8F04DRAFT_1071006</name>
</gene>
<evidence type="ECO:0000256" key="3">
    <source>
        <dbReference type="SAM" id="Coils"/>
    </source>
</evidence>
<dbReference type="GO" id="GO:0003677">
    <property type="term" value="F:DNA binding"/>
    <property type="evidence" value="ECO:0007669"/>
    <property type="project" value="InterPro"/>
</dbReference>
<keyword evidence="7" id="KW-1185">Reference proteome</keyword>
<evidence type="ECO:0000256" key="2">
    <source>
        <dbReference type="ARBA" id="ARBA00023242"/>
    </source>
</evidence>
<feature type="coiled-coil region" evidence="3">
    <location>
        <begin position="61"/>
        <end position="88"/>
    </location>
</feature>
<keyword evidence="2" id="KW-0539">Nucleus</keyword>
<dbReference type="PANTHER" id="PTHR46910:SF1">
    <property type="entry name" value="MISCELLANEOUS ZN(II)2CYS6 TRANSCRIPTION FACTOR (EUROFUNG)-RELATED"/>
    <property type="match status" value="1"/>
</dbReference>
<dbReference type="InterPro" id="IPR050987">
    <property type="entry name" value="AtrR-like"/>
</dbReference>
<feature type="domain" description="Zn(2)-C6 fungal-type" evidence="5">
    <location>
        <begin position="22"/>
        <end position="54"/>
    </location>
</feature>
<organism evidence="6 7">
    <name type="scientific">Mycena alexandri</name>
    <dbReference type="NCBI Taxonomy" id="1745969"/>
    <lineage>
        <taxon>Eukaryota</taxon>
        <taxon>Fungi</taxon>
        <taxon>Dikarya</taxon>
        <taxon>Basidiomycota</taxon>
        <taxon>Agaricomycotina</taxon>
        <taxon>Agaricomycetes</taxon>
        <taxon>Agaricomycetidae</taxon>
        <taxon>Agaricales</taxon>
        <taxon>Marasmiineae</taxon>
        <taxon>Mycenaceae</taxon>
        <taxon>Mycena</taxon>
    </lineage>
</organism>
<dbReference type="EMBL" id="JARJCM010000008">
    <property type="protein sequence ID" value="KAJ7043941.1"/>
    <property type="molecule type" value="Genomic_DNA"/>
</dbReference>
<feature type="region of interest" description="Disordered" evidence="4">
    <location>
        <begin position="613"/>
        <end position="634"/>
    </location>
</feature>
<reference evidence="6" key="1">
    <citation type="submission" date="2023-03" db="EMBL/GenBank/DDBJ databases">
        <title>Massive genome expansion in bonnet fungi (Mycena s.s.) driven by repeated elements and novel gene families across ecological guilds.</title>
        <authorList>
            <consortium name="Lawrence Berkeley National Laboratory"/>
            <person name="Harder C.B."/>
            <person name="Miyauchi S."/>
            <person name="Viragh M."/>
            <person name="Kuo A."/>
            <person name="Thoen E."/>
            <person name="Andreopoulos B."/>
            <person name="Lu D."/>
            <person name="Skrede I."/>
            <person name="Drula E."/>
            <person name="Henrissat B."/>
            <person name="Morin E."/>
            <person name="Kohler A."/>
            <person name="Barry K."/>
            <person name="LaButti K."/>
            <person name="Morin E."/>
            <person name="Salamov A."/>
            <person name="Lipzen A."/>
            <person name="Mereny Z."/>
            <person name="Hegedus B."/>
            <person name="Baldrian P."/>
            <person name="Stursova M."/>
            <person name="Weitz H."/>
            <person name="Taylor A."/>
            <person name="Grigoriev I.V."/>
            <person name="Nagy L.G."/>
            <person name="Martin F."/>
            <person name="Kauserud H."/>
        </authorList>
    </citation>
    <scope>NUCLEOTIDE SEQUENCE</scope>
    <source>
        <strain evidence="6">CBHHK200</strain>
    </source>
</reference>
<dbReference type="PANTHER" id="PTHR46910">
    <property type="entry name" value="TRANSCRIPTION FACTOR PDR1"/>
    <property type="match status" value="1"/>
</dbReference>
<dbReference type="PROSITE" id="PS50048">
    <property type="entry name" value="ZN2_CY6_FUNGAL_2"/>
    <property type="match status" value="1"/>
</dbReference>
<dbReference type="AlphaFoldDB" id="A0AAD6XDF5"/>
<protein>
    <submittedName>
        <fullName evidence="6">Fungal-specific transcription factor domain-containing protein</fullName>
    </submittedName>
</protein>
<name>A0AAD6XDF5_9AGAR</name>
<evidence type="ECO:0000256" key="4">
    <source>
        <dbReference type="SAM" id="MobiDB-lite"/>
    </source>
</evidence>
<proteinExistence type="predicted"/>
<accession>A0AAD6XDF5</accession>
<keyword evidence="3" id="KW-0175">Coiled coil</keyword>
<dbReference type="GO" id="GO:0006351">
    <property type="term" value="P:DNA-templated transcription"/>
    <property type="evidence" value="ECO:0007669"/>
    <property type="project" value="InterPro"/>
</dbReference>
<comment type="caution">
    <text evidence="6">The sequence shown here is derived from an EMBL/GenBank/DDBJ whole genome shotgun (WGS) entry which is preliminary data.</text>
</comment>
<dbReference type="PROSITE" id="PS00463">
    <property type="entry name" value="ZN2_CY6_FUNGAL_1"/>
    <property type="match status" value="1"/>
</dbReference>
<keyword evidence="1" id="KW-0479">Metal-binding</keyword>